<evidence type="ECO:0000256" key="4">
    <source>
        <dbReference type="ARBA" id="ARBA00022692"/>
    </source>
</evidence>
<keyword evidence="6 7" id="KW-0472">Membrane</keyword>
<dbReference type="NCBIfam" id="TIGR03025">
    <property type="entry name" value="EPS_sugtrans"/>
    <property type="match status" value="1"/>
</dbReference>
<dbReference type="EMBL" id="JBHSJC010000001">
    <property type="protein sequence ID" value="MFC4829317.1"/>
    <property type="molecule type" value="Genomic_DNA"/>
</dbReference>
<dbReference type="Gene3D" id="3.40.50.720">
    <property type="entry name" value="NAD(P)-binding Rossmann-like Domain"/>
    <property type="match status" value="1"/>
</dbReference>
<dbReference type="InterPro" id="IPR017475">
    <property type="entry name" value="EPS_sugar_tfrase"/>
</dbReference>
<evidence type="ECO:0000256" key="3">
    <source>
        <dbReference type="ARBA" id="ARBA00022679"/>
    </source>
</evidence>
<keyword evidence="5 7" id="KW-1133">Transmembrane helix</keyword>
<dbReference type="PANTHER" id="PTHR30576">
    <property type="entry name" value="COLANIC BIOSYNTHESIS UDP-GLUCOSE LIPID CARRIER TRANSFERASE"/>
    <property type="match status" value="1"/>
</dbReference>
<dbReference type="InterPro" id="IPR003362">
    <property type="entry name" value="Bact_transf"/>
</dbReference>
<evidence type="ECO:0000259" key="8">
    <source>
        <dbReference type="Pfam" id="PF02397"/>
    </source>
</evidence>
<organism evidence="9 10">
    <name type="scientific">Agromyces aurantiacus</name>
    <dbReference type="NCBI Taxonomy" id="165814"/>
    <lineage>
        <taxon>Bacteria</taxon>
        <taxon>Bacillati</taxon>
        <taxon>Actinomycetota</taxon>
        <taxon>Actinomycetes</taxon>
        <taxon>Micrococcales</taxon>
        <taxon>Microbacteriaceae</taxon>
        <taxon>Agromyces</taxon>
    </lineage>
</organism>
<feature type="transmembrane region" description="Helical" evidence="7">
    <location>
        <begin position="65"/>
        <end position="87"/>
    </location>
</feature>
<protein>
    <submittedName>
        <fullName evidence="9">Sugar transferase</fullName>
        <ecNumber evidence="9">2.7.8.-</ecNumber>
    </submittedName>
</protein>
<keyword evidence="3 9" id="KW-0808">Transferase</keyword>
<evidence type="ECO:0000256" key="7">
    <source>
        <dbReference type="SAM" id="Phobius"/>
    </source>
</evidence>
<comment type="subcellular location">
    <subcellularLocation>
        <location evidence="1">Membrane</location>
        <topology evidence="1">Multi-pass membrane protein</topology>
    </subcellularLocation>
</comment>
<feature type="transmembrane region" description="Helical" evidence="7">
    <location>
        <begin position="27"/>
        <end position="45"/>
    </location>
</feature>
<evidence type="ECO:0000256" key="1">
    <source>
        <dbReference type="ARBA" id="ARBA00004141"/>
    </source>
</evidence>
<evidence type="ECO:0000256" key="6">
    <source>
        <dbReference type="ARBA" id="ARBA00023136"/>
    </source>
</evidence>
<keyword evidence="10" id="KW-1185">Reference proteome</keyword>
<proteinExistence type="inferred from homology"/>
<feature type="transmembrane region" description="Helical" evidence="7">
    <location>
        <begin position="130"/>
        <end position="150"/>
    </location>
</feature>
<feature type="domain" description="Bacterial sugar transferase" evidence="8">
    <location>
        <begin position="299"/>
        <end position="486"/>
    </location>
</feature>
<evidence type="ECO:0000313" key="9">
    <source>
        <dbReference type="EMBL" id="MFC4829317.1"/>
    </source>
</evidence>
<keyword evidence="4 7" id="KW-0812">Transmembrane</keyword>
<dbReference type="PANTHER" id="PTHR30576:SF10">
    <property type="entry name" value="SLL5057 PROTEIN"/>
    <property type="match status" value="1"/>
</dbReference>
<evidence type="ECO:0000256" key="5">
    <source>
        <dbReference type="ARBA" id="ARBA00022989"/>
    </source>
</evidence>
<dbReference type="GO" id="GO:0016740">
    <property type="term" value="F:transferase activity"/>
    <property type="evidence" value="ECO:0007669"/>
    <property type="project" value="UniProtKB-KW"/>
</dbReference>
<feature type="transmembrane region" description="Helical" evidence="7">
    <location>
        <begin position="108"/>
        <end position="124"/>
    </location>
</feature>
<name>A0ABV9RAY0_9MICO</name>
<dbReference type="Pfam" id="PF13727">
    <property type="entry name" value="CoA_binding_3"/>
    <property type="match status" value="1"/>
</dbReference>
<comment type="similarity">
    <text evidence="2">Belongs to the bacterial sugar transferase family.</text>
</comment>
<dbReference type="Proteomes" id="UP001595960">
    <property type="component" value="Unassembled WGS sequence"/>
</dbReference>
<sequence>MTLTRPSTNVSPADVVAEWQRAYARRLLITDLVVIVFAVYGSQFIRFGTTGTSLRIPGVGDRADVLISYAVFSALLAAGWFVSLSIFATRDRMIIGAGTAEYRRLADASIRVFAILAIGAFLLRSEVGRAYVLVAFPLGLALLITGRWAWRKWLLRQRVQGRFLHRAILMGERQKSAHVAQQMARDGVSGIRIVGAVTEHGESDRELAPGIPVLGDYAGLDRVLAEARADTVVFTGADTIDPRGMRELGWRLEATSTSLVVAPALTDVAGPRIHARPVAGLPLIQVDYPEFTGRKYAAKRAFDLVAATIALVVLSPLFLLIAIAVRRDSPGPAIFSQERVGLNGERFRMLKFRSMVQDAETQLPTLLDRTDGNGVLFKMRTDPRVTRIGAVLRRYSLDELPQLINVLRGEMSLVGPRPPLAAEVERYDEWALRRLLVRPGITGLWQTQGRSDLSWDDSVRLDLYYVENWSLTGDVIILYRTARAVVQARGAY</sequence>
<feature type="transmembrane region" description="Helical" evidence="7">
    <location>
        <begin position="304"/>
        <end position="325"/>
    </location>
</feature>
<accession>A0ABV9RAY0</accession>
<dbReference type="EC" id="2.7.8.-" evidence="9"/>
<comment type="caution">
    <text evidence="9">The sequence shown here is derived from an EMBL/GenBank/DDBJ whole genome shotgun (WGS) entry which is preliminary data.</text>
</comment>
<reference evidence="10" key="1">
    <citation type="journal article" date="2019" name="Int. J. Syst. Evol. Microbiol.">
        <title>The Global Catalogue of Microorganisms (GCM) 10K type strain sequencing project: providing services to taxonomists for standard genome sequencing and annotation.</title>
        <authorList>
            <consortium name="The Broad Institute Genomics Platform"/>
            <consortium name="The Broad Institute Genome Sequencing Center for Infectious Disease"/>
            <person name="Wu L."/>
            <person name="Ma J."/>
        </authorList>
    </citation>
    <scope>NUCLEOTIDE SEQUENCE [LARGE SCALE GENOMIC DNA]</scope>
    <source>
        <strain evidence="10">CGMCC 1.12192</strain>
    </source>
</reference>
<gene>
    <name evidence="9" type="ORF">ACFPER_10980</name>
</gene>
<evidence type="ECO:0000313" key="10">
    <source>
        <dbReference type="Proteomes" id="UP001595960"/>
    </source>
</evidence>
<dbReference type="RefSeq" id="WP_204392938.1">
    <property type="nucleotide sequence ID" value="NZ_JAFBBW010000001.1"/>
</dbReference>
<evidence type="ECO:0000256" key="2">
    <source>
        <dbReference type="ARBA" id="ARBA00006464"/>
    </source>
</evidence>
<dbReference type="Pfam" id="PF02397">
    <property type="entry name" value="Bac_transf"/>
    <property type="match status" value="1"/>
</dbReference>